<keyword evidence="8" id="KW-1185">Reference proteome</keyword>
<reference evidence="7 8" key="1">
    <citation type="journal article" date="2019" name="Int. J. Syst. Evol. Microbiol.">
        <title>The Global Catalogue of Microorganisms (GCM) 10K type strain sequencing project: providing services to taxonomists for standard genome sequencing and annotation.</title>
        <authorList>
            <consortium name="The Broad Institute Genomics Platform"/>
            <consortium name="The Broad Institute Genome Sequencing Center for Infectious Disease"/>
            <person name="Wu L."/>
            <person name="Ma J."/>
        </authorList>
    </citation>
    <scope>NUCLEOTIDE SEQUENCE [LARGE SCALE GENOMIC DNA]</scope>
    <source>
        <strain evidence="7 8">JCM 1407</strain>
    </source>
</reference>
<feature type="transmembrane region" description="Helical" evidence="6">
    <location>
        <begin position="149"/>
        <end position="169"/>
    </location>
</feature>
<feature type="transmembrane region" description="Helical" evidence="6">
    <location>
        <begin position="223"/>
        <end position="250"/>
    </location>
</feature>
<dbReference type="PANTHER" id="PTHR21716">
    <property type="entry name" value="TRANSMEMBRANE PROTEIN"/>
    <property type="match status" value="1"/>
</dbReference>
<feature type="transmembrane region" description="Helical" evidence="6">
    <location>
        <begin position="9"/>
        <end position="28"/>
    </location>
</feature>
<evidence type="ECO:0000256" key="6">
    <source>
        <dbReference type="SAM" id="Phobius"/>
    </source>
</evidence>
<name>A0ABN1JBH4_9CLOT</name>
<feature type="transmembrane region" description="Helical" evidence="6">
    <location>
        <begin position="63"/>
        <end position="91"/>
    </location>
</feature>
<gene>
    <name evidence="7" type="ORF">GCM10008906_07880</name>
</gene>
<protein>
    <submittedName>
        <fullName evidence="7">AI-2E family transporter</fullName>
    </submittedName>
</protein>
<evidence type="ECO:0000256" key="1">
    <source>
        <dbReference type="ARBA" id="ARBA00004141"/>
    </source>
</evidence>
<feature type="transmembrane region" description="Helical" evidence="6">
    <location>
        <begin position="288"/>
        <end position="317"/>
    </location>
</feature>
<dbReference type="InterPro" id="IPR002549">
    <property type="entry name" value="AI-2E-like"/>
</dbReference>
<evidence type="ECO:0000256" key="4">
    <source>
        <dbReference type="ARBA" id="ARBA00022989"/>
    </source>
</evidence>
<dbReference type="Proteomes" id="UP001501510">
    <property type="component" value="Unassembled WGS sequence"/>
</dbReference>
<proteinExistence type="inferred from homology"/>
<dbReference type="PANTHER" id="PTHR21716:SF68">
    <property type="entry name" value="TRANSPORT PROTEIN YTVI-RELATED"/>
    <property type="match status" value="1"/>
</dbReference>
<dbReference type="EMBL" id="BAAACG010000006">
    <property type="protein sequence ID" value="GAA0734966.1"/>
    <property type="molecule type" value="Genomic_DNA"/>
</dbReference>
<evidence type="ECO:0000256" key="2">
    <source>
        <dbReference type="ARBA" id="ARBA00009773"/>
    </source>
</evidence>
<comment type="caution">
    <text evidence="7">The sequence shown here is derived from an EMBL/GenBank/DDBJ whole genome shotgun (WGS) entry which is preliminary data.</text>
</comment>
<dbReference type="RefSeq" id="WP_343759102.1">
    <property type="nucleotide sequence ID" value="NZ_BAAACG010000006.1"/>
</dbReference>
<evidence type="ECO:0000313" key="8">
    <source>
        <dbReference type="Proteomes" id="UP001501510"/>
    </source>
</evidence>
<comment type="similarity">
    <text evidence="2">Belongs to the autoinducer-2 exporter (AI-2E) (TC 2.A.86) family.</text>
</comment>
<evidence type="ECO:0000313" key="7">
    <source>
        <dbReference type="EMBL" id="GAA0734966.1"/>
    </source>
</evidence>
<organism evidence="7 8">
    <name type="scientific">Clostridium oceanicum</name>
    <dbReference type="NCBI Taxonomy" id="1543"/>
    <lineage>
        <taxon>Bacteria</taxon>
        <taxon>Bacillati</taxon>
        <taxon>Bacillota</taxon>
        <taxon>Clostridia</taxon>
        <taxon>Eubacteriales</taxon>
        <taxon>Clostridiaceae</taxon>
        <taxon>Clostridium</taxon>
    </lineage>
</organism>
<keyword evidence="5 6" id="KW-0472">Membrane</keyword>
<dbReference type="Pfam" id="PF01594">
    <property type="entry name" value="AI-2E_transport"/>
    <property type="match status" value="1"/>
</dbReference>
<feature type="transmembrane region" description="Helical" evidence="6">
    <location>
        <begin position="34"/>
        <end position="51"/>
    </location>
</feature>
<sequence length="325" mass="38129">MKYYDKYKNLIKCILIFFMFFIVTILITRYFKPFFIIVIISFLASPLYNFLCKHKIFSKKLSAFLSILIVNLSLFIILFFIGNFLVKYIIIIKKNYTNFSLVISNIWSKFNDFVKTYGLDLNNKINNISDFVVNNEIIRKSASYTTEWFLAYIIGNLSTYFILVDKYAIFKRVEKSLSPNQMVMLKDKIYKINQIVKIECVLVLITTFETILGFKILNIDNYFILGIFSGILDILPYLGIAIIFIPLIFYKIYTKNYIIALGLICLYILLMINRNIMETKFMSNKLEVSSLLILISLYIGFKIFGFIGLFVGPMYIITTKEFIKI</sequence>
<keyword evidence="4 6" id="KW-1133">Transmembrane helix</keyword>
<accession>A0ABN1JBH4</accession>
<feature type="transmembrane region" description="Helical" evidence="6">
    <location>
        <begin position="257"/>
        <end position="276"/>
    </location>
</feature>
<feature type="transmembrane region" description="Helical" evidence="6">
    <location>
        <begin position="195"/>
        <end position="217"/>
    </location>
</feature>
<comment type="subcellular location">
    <subcellularLocation>
        <location evidence="1">Membrane</location>
        <topology evidence="1">Multi-pass membrane protein</topology>
    </subcellularLocation>
</comment>
<keyword evidence="3 6" id="KW-0812">Transmembrane</keyword>
<evidence type="ECO:0000256" key="3">
    <source>
        <dbReference type="ARBA" id="ARBA00022692"/>
    </source>
</evidence>
<evidence type="ECO:0000256" key="5">
    <source>
        <dbReference type="ARBA" id="ARBA00023136"/>
    </source>
</evidence>